<evidence type="ECO:0000256" key="5">
    <source>
        <dbReference type="ARBA" id="ARBA00023004"/>
    </source>
</evidence>
<dbReference type="EMBL" id="DVNG01000077">
    <property type="protein sequence ID" value="HIU50392.1"/>
    <property type="molecule type" value="Genomic_DNA"/>
</dbReference>
<dbReference type="PROSITE" id="PS51918">
    <property type="entry name" value="RADICAL_SAM"/>
    <property type="match status" value="1"/>
</dbReference>
<protein>
    <submittedName>
        <fullName evidence="8">TIGR01212 family radical SAM protein</fullName>
    </submittedName>
</protein>
<evidence type="ECO:0000256" key="6">
    <source>
        <dbReference type="ARBA" id="ARBA00023014"/>
    </source>
</evidence>
<dbReference type="Gene3D" id="3.80.30.20">
    <property type="entry name" value="tm_1862 like domain"/>
    <property type="match status" value="1"/>
</dbReference>
<keyword evidence="2" id="KW-0004">4Fe-4S</keyword>
<feature type="domain" description="Radical SAM core" evidence="7">
    <location>
        <begin position="13"/>
        <end position="252"/>
    </location>
</feature>
<dbReference type="SFLD" id="SFLDS00029">
    <property type="entry name" value="Radical_SAM"/>
    <property type="match status" value="1"/>
</dbReference>
<dbReference type="InterPro" id="IPR005911">
    <property type="entry name" value="YhcC-like"/>
</dbReference>
<evidence type="ECO:0000256" key="2">
    <source>
        <dbReference type="ARBA" id="ARBA00022485"/>
    </source>
</evidence>
<evidence type="ECO:0000256" key="1">
    <source>
        <dbReference type="ARBA" id="ARBA00001966"/>
    </source>
</evidence>
<dbReference type="SFLD" id="SFLDG01091">
    <property type="entry name" value="uncharacterized_CHP01210-like"/>
    <property type="match status" value="1"/>
</dbReference>
<dbReference type="PANTHER" id="PTHR11135:SF1">
    <property type="entry name" value="PROTEIN YHCC"/>
    <property type="match status" value="1"/>
</dbReference>
<evidence type="ECO:0000256" key="3">
    <source>
        <dbReference type="ARBA" id="ARBA00022691"/>
    </source>
</evidence>
<dbReference type="SUPFAM" id="SSF102114">
    <property type="entry name" value="Radical SAM enzymes"/>
    <property type="match status" value="1"/>
</dbReference>
<dbReference type="SMART" id="SM00729">
    <property type="entry name" value="Elp3"/>
    <property type="match status" value="1"/>
</dbReference>
<dbReference type="NCBIfam" id="TIGR01212">
    <property type="entry name" value="TIGR01212 family radical SAM protein"/>
    <property type="match status" value="1"/>
</dbReference>
<comment type="cofactor">
    <cofactor evidence="1">
        <name>[4Fe-4S] cluster</name>
        <dbReference type="ChEBI" id="CHEBI:49883"/>
    </cofactor>
</comment>
<dbReference type="Pfam" id="PF04055">
    <property type="entry name" value="Radical_SAM"/>
    <property type="match status" value="1"/>
</dbReference>
<dbReference type="CDD" id="cd01335">
    <property type="entry name" value="Radical_SAM"/>
    <property type="match status" value="1"/>
</dbReference>
<dbReference type="InterPro" id="IPR039661">
    <property type="entry name" value="ELP3"/>
</dbReference>
<reference evidence="8" key="1">
    <citation type="submission" date="2020-10" db="EMBL/GenBank/DDBJ databases">
        <authorList>
            <person name="Gilroy R."/>
        </authorList>
    </citation>
    <scope>NUCLEOTIDE SEQUENCE</scope>
    <source>
        <strain evidence="8">ChiGjej1B1-1684</strain>
    </source>
</reference>
<dbReference type="AlphaFoldDB" id="A0A9D1S8G4"/>
<keyword evidence="4" id="KW-0479">Metal-binding</keyword>
<dbReference type="InterPro" id="IPR058240">
    <property type="entry name" value="rSAM_sf"/>
</dbReference>
<organism evidence="8 9">
    <name type="scientific">Candidatus Limousia pullorum</name>
    <dbReference type="NCBI Taxonomy" id="2840860"/>
    <lineage>
        <taxon>Bacteria</taxon>
        <taxon>Bacillati</taxon>
        <taxon>Bacillota</taxon>
        <taxon>Clostridia</taxon>
        <taxon>Eubacteriales</taxon>
        <taxon>Oscillospiraceae</taxon>
        <taxon>Oscillospiraceae incertae sedis</taxon>
        <taxon>Candidatus Limousia</taxon>
    </lineage>
</organism>
<evidence type="ECO:0000256" key="4">
    <source>
        <dbReference type="ARBA" id="ARBA00022723"/>
    </source>
</evidence>
<dbReference type="SFLD" id="SFLDG01086">
    <property type="entry name" value="elongater_protein-like"/>
    <property type="match status" value="1"/>
</dbReference>
<gene>
    <name evidence="8" type="ORF">IAD22_05215</name>
</gene>
<dbReference type="InterPro" id="IPR007197">
    <property type="entry name" value="rSAM"/>
</dbReference>
<keyword evidence="5" id="KW-0408">Iron</keyword>
<evidence type="ECO:0000313" key="9">
    <source>
        <dbReference type="Proteomes" id="UP000824118"/>
    </source>
</evidence>
<keyword evidence="6" id="KW-0411">Iron-sulfur</keyword>
<accession>A0A9D1S8G4</accession>
<dbReference type="InterPro" id="IPR023404">
    <property type="entry name" value="rSAM_horseshoe"/>
</dbReference>
<evidence type="ECO:0000313" key="8">
    <source>
        <dbReference type="EMBL" id="HIU50392.1"/>
    </source>
</evidence>
<dbReference type="GO" id="GO:0046872">
    <property type="term" value="F:metal ion binding"/>
    <property type="evidence" value="ECO:0007669"/>
    <property type="project" value="UniProtKB-KW"/>
</dbReference>
<comment type="caution">
    <text evidence="8">The sequence shown here is derived from an EMBL/GenBank/DDBJ whole genome shotgun (WGS) entry which is preliminary data.</text>
</comment>
<dbReference type="Proteomes" id="UP000824118">
    <property type="component" value="Unassembled WGS sequence"/>
</dbReference>
<dbReference type="PANTHER" id="PTHR11135">
    <property type="entry name" value="HISTONE ACETYLTRANSFERASE-RELATED"/>
    <property type="match status" value="1"/>
</dbReference>
<dbReference type="InterPro" id="IPR032432">
    <property type="entry name" value="Radical_SAM_C"/>
</dbReference>
<reference evidence="8" key="2">
    <citation type="journal article" date="2021" name="PeerJ">
        <title>Extensive microbial diversity within the chicken gut microbiome revealed by metagenomics and culture.</title>
        <authorList>
            <person name="Gilroy R."/>
            <person name="Ravi A."/>
            <person name="Getino M."/>
            <person name="Pursley I."/>
            <person name="Horton D.L."/>
            <person name="Alikhan N.F."/>
            <person name="Baker D."/>
            <person name="Gharbi K."/>
            <person name="Hall N."/>
            <person name="Watson M."/>
            <person name="Adriaenssens E.M."/>
            <person name="Foster-Nyarko E."/>
            <person name="Jarju S."/>
            <person name="Secka A."/>
            <person name="Antonio M."/>
            <person name="Oren A."/>
            <person name="Chaudhuri R.R."/>
            <person name="La Ragione R."/>
            <person name="Hildebrand F."/>
            <person name="Pallen M.J."/>
        </authorList>
    </citation>
    <scope>NUCLEOTIDE SEQUENCE</scope>
    <source>
        <strain evidence="8">ChiGjej1B1-1684</strain>
    </source>
</reference>
<name>A0A9D1S8G4_9FIRM</name>
<dbReference type="InterPro" id="IPR006638">
    <property type="entry name" value="Elp3/MiaA/NifB-like_rSAM"/>
</dbReference>
<dbReference type="GO" id="GO:0051539">
    <property type="term" value="F:4 iron, 4 sulfur cluster binding"/>
    <property type="evidence" value="ECO:0007669"/>
    <property type="project" value="UniProtKB-KW"/>
</dbReference>
<dbReference type="Pfam" id="PF16199">
    <property type="entry name" value="Radical_SAM_C"/>
    <property type="match status" value="1"/>
</dbReference>
<dbReference type="GO" id="GO:0003824">
    <property type="term" value="F:catalytic activity"/>
    <property type="evidence" value="ECO:0007669"/>
    <property type="project" value="InterPro"/>
</dbReference>
<evidence type="ECO:0000259" key="7">
    <source>
        <dbReference type="PROSITE" id="PS51918"/>
    </source>
</evidence>
<proteinExistence type="predicted"/>
<keyword evidence="3" id="KW-0949">S-adenosyl-L-methionine</keyword>
<sequence>MYINTLNAYLKNRFGRKIYKLTLDGGMTCPNRDGKVGFGGCIFCGGNGSGSFCPSVDLSITAQIEEGKKLLKNKIKEGGYIAYFQSHTNTYAAVPYLRKIFYEAVNHPDIVGISIGTRPDCLEDDVLKLLEELAKIKPLWVELGLQTINENTAKLINRCYPLKVYDEAVKNLKSIGAEVVTHVILGLPRETEEQMLETVAYSSKVSDGIKLQLLHVLKDTKLYEMYQKEPFKIFSMEEYTELLCRCIEIIPKNVVIHRMTGDGDKRLLVEPMWSGNKKVVLNYINKVFSEKDIVQGSKAEENNM</sequence>